<reference evidence="2 3" key="1">
    <citation type="submission" date="2023-03" db="EMBL/GenBank/DDBJ databases">
        <title>High-quality genome of Scylla paramamosain provides insights in environmental adaptation.</title>
        <authorList>
            <person name="Zhang L."/>
        </authorList>
    </citation>
    <scope>NUCLEOTIDE SEQUENCE [LARGE SCALE GENOMIC DNA]</scope>
    <source>
        <strain evidence="2">LZ_2023a</strain>
        <tissue evidence="2">Muscle</tissue>
    </source>
</reference>
<name>A0AAW0U2D5_SCYPA</name>
<proteinExistence type="predicted"/>
<evidence type="ECO:0000256" key="1">
    <source>
        <dbReference type="SAM" id="MobiDB-lite"/>
    </source>
</evidence>
<keyword evidence="3" id="KW-1185">Reference proteome</keyword>
<comment type="caution">
    <text evidence="2">The sequence shown here is derived from an EMBL/GenBank/DDBJ whole genome shotgun (WGS) entry which is preliminary data.</text>
</comment>
<feature type="region of interest" description="Disordered" evidence="1">
    <location>
        <begin position="19"/>
        <end position="53"/>
    </location>
</feature>
<gene>
    <name evidence="2" type="ORF">O3P69_013221</name>
</gene>
<accession>A0AAW0U2D5</accession>
<evidence type="ECO:0000313" key="3">
    <source>
        <dbReference type="Proteomes" id="UP001487740"/>
    </source>
</evidence>
<evidence type="ECO:0000313" key="2">
    <source>
        <dbReference type="EMBL" id="KAK8393030.1"/>
    </source>
</evidence>
<feature type="compositionally biased region" description="Low complexity" evidence="1">
    <location>
        <begin position="27"/>
        <end position="52"/>
    </location>
</feature>
<organism evidence="2 3">
    <name type="scientific">Scylla paramamosain</name>
    <name type="common">Mud crab</name>
    <dbReference type="NCBI Taxonomy" id="85552"/>
    <lineage>
        <taxon>Eukaryota</taxon>
        <taxon>Metazoa</taxon>
        <taxon>Ecdysozoa</taxon>
        <taxon>Arthropoda</taxon>
        <taxon>Crustacea</taxon>
        <taxon>Multicrustacea</taxon>
        <taxon>Malacostraca</taxon>
        <taxon>Eumalacostraca</taxon>
        <taxon>Eucarida</taxon>
        <taxon>Decapoda</taxon>
        <taxon>Pleocyemata</taxon>
        <taxon>Brachyura</taxon>
        <taxon>Eubrachyura</taxon>
        <taxon>Portunoidea</taxon>
        <taxon>Portunidae</taxon>
        <taxon>Portuninae</taxon>
        <taxon>Scylla</taxon>
    </lineage>
</organism>
<dbReference type="AlphaFoldDB" id="A0AAW0U2D5"/>
<sequence>MSFAATRVGLRRVRRVLPRQAASDEASSSLQSFTWSTSRRASASYPSRPASPVTIPERRVVPRRVWGSPVRRPVKRYITKVTANTIALQTRSVYITKLHDLEVLGATELEVSPS</sequence>
<dbReference type="Proteomes" id="UP001487740">
    <property type="component" value="Unassembled WGS sequence"/>
</dbReference>
<dbReference type="EMBL" id="JARAKH010000021">
    <property type="protein sequence ID" value="KAK8393030.1"/>
    <property type="molecule type" value="Genomic_DNA"/>
</dbReference>
<protein>
    <submittedName>
        <fullName evidence="2">Uncharacterized protein</fullName>
    </submittedName>
</protein>